<dbReference type="PANTHER" id="PTHR37423:SF2">
    <property type="entry name" value="MEMBRANE-BOUND LYTIC MUREIN TRANSGLYCOSYLASE C"/>
    <property type="match status" value="1"/>
</dbReference>
<dbReference type="CDD" id="cd13401">
    <property type="entry name" value="Slt70-like"/>
    <property type="match status" value="1"/>
</dbReference>
<sequence>MDRFFLGFEEGKPPPRVNARWWLGTVMAVIAAVGLNAIPCWAGLEDLARSGDWERVLAIAARRTDQLPLNPTEAMIAARAARAIADPAAERRFLEIAAGAAEEELQRLAEVQLAELVSAEEPERAVTLALPAFGRENPWQVRAAATEISQTAVNVGIEPAQRATLEGSLRKLSRSLRRKLELTLALSDPQNGRHRLEKLLASSTRDLVALQAAGALEAFEQVTSKERWRVAQTLYRHAMYDRAAPILEQLVEVQDGSIPRDEAAFIRGRCAFRRDRWRESIEWYQKALSWERSVEKKAEIEVHIGRCYELEGNLDKAVDAAVRAVRLKTTDDRRLFLARLRLRRGELDLAERGLSRLRSRTDRARGEVMLAVDAIKRGDGIAAQRRLENVRRSPWAIPAAVLSAELAAKNGDAGVALELLDRIKGPVDDFWVNQARLVMGGLPQTQIETWRLQREQDVKGATKGSLWRALGRWAVLESDPGELRLLRGMVDAAFTSFGSAIDPAFPPGLAAELWTIGLEREAARWDPGGWPRGNAVESAWTASKMLEYGFPSRSTRVADGAWRQAGSEVPTSVLPEELRRALYPLPEPALVREAAAKGAVHWSLLAGVAREESRWDPRALSAVGARGLVQLMPSTAVSVAASSGLPTPAADDLFEPSLNLWLGATELGRLIETFSGRWAPAVAAYNAGEIQARLWLDQCGSECTSALYLQNISFGSTRAYTAGVLSAAVNYGELYGRNGRPPTEPALVSD</sequence>
<dbReference type="Gene3D" id="1.25.40.10">
    <property type="entry name" value="Tetratricopeptide repeat domain"/>
    <property type="match status" value="1"/>
</dbReference>
<dbReference type="GO" id="GO:0000270">
    <property type="term" value="P:peptidoglycan metabolic process"/>
    <property type="evidence" value="ECO:0007669"/>
    <property type="project" value="InterPro"/>
</dbReference>
<name>A0A8J7C4D7_9BACT</name>
<gene>
    <name evidence="5" type="ORF">IFJ97_02440</name>
</gene>
<evidence type="ECO:0000256" key="3">
    <source>
        <dbReference type="SAM" id="Phobius"/>
    </source>
</evidence>
<dbReference type="SUPFAM" id="SSF48452">
    <property type="entry name" value="TPR-like"/>
    <property type="match status" value="1"/>
</dbReference>
<comment type="caution">
    <text evidence="5">The sequence shown here is derived from an EMBL/GenBank/DDBJ whole genome shotgun (WGS) entry which is preliminary data.</text>
</comment>
<dbReference type="PANTHER" id="PTHR37423">
    <property type="entry name" value="SOLUBLE LYTIC MUREIN TRANSGLYCOSYLASE-RELATED"/>
    <property type="match status" value="1"/>
</dbReference>
<comment type="similarity">
    <text evidence="1">Belongs to the transglycosylase Slt family.</text>
</comment>
<keyword evidence="2" id="KW-0802">TPR repeat</keyword>
<dbReference type="SMART" id="SM00028">
    <property type="entry name" value="TPR"/>
    <property type="match status" value="2"/>
</dbReference>
<accession>A0A8J7C4D7</accession>
<dbReference type="SUPFAM" id="SSF53955">
    <property type="entry name" value="Lysozyme-like"/>
    <property type="match status" value="1"/>
</dbReference>
<keyword evidence="3" id="KW-1133">Transmembrane helix</keyword>
<dbReference type="Proteomes" id="UP000598633">
    <property type="component" value="Unassembled WGS sequence"/>
</dbReference>
<dbReference type="InterPro" id="IPR000189">
    <property type="entry name" value="Transglyc_AS"/>
</dbReference>
<feature type="domain" description="Transglycosylase SLT" evidence="4">
    <location>
        <begin position="590"/>
        <end position="700"/>
    </location>
</feature>
<dbReference type="PROSITE" id="PS50005">
    <property type="entry name" value="TPR"/>
    <property type="match status" value="1"/>
</dbReference>
<dbReference type="GO" id="GO:0016020">
    <property type="term" value="C:membrane"/>
    <property type="evidence" value="ECO:0007669"/>
    <property type="project" value="InterPro"/>
</dbReference>
<proteinExistence type="inferred from homology"/>
<protein>
    <submittedName>
        <fullName evidence="5">Transglycosylase SLT domain-containing protein</fullName>
    </submittedName>
</protein>
<keyword evidence="3" id="KW-0812">Transmembrane</keyword>
<dbReference type="InterPro" id="IPR023346">
    <property type="entry name" value="Lysozyme-like_dom_sf"/>
</dbReference>
<dbReference type="Pfam" id="PF01464">
    <property type="entry name" value="SLT"/>
    <property type="match status" value="1"/>
</dbReference>
<evidence type="ECO:0000313" key="5">
    <source>
        <dbReference type="EMBL" id="MBD3870201.1"/>
    </source>
</evidence>
<keyword evidence="3" id="KW-0472">Membrane</keyword>
<dbReference type="InterPro" id="IPR019734">
    <property type="entry name" value="TPR_rpt"/>
</dbReference>
<dbReference type="AlphaFoldDB" id="A0A8J7C4D7"/>
<evidence type="ECO:0000256" key="1">
    <source>
        <dbReference type="ARBA" id="ARBA00007734"/>
    </source>
</evidence>
<feature type="repeat" description="TPR" evidence="2">
    <location>
        <begin position="298"/>
        <end position="331"/>
    </location>
</feature>
<dbReference type="GO" id="GO:0008933">
    <property type="term" value="F:peptidoglycan lytic transglycosylase activity"/>
    <property type="evidence" value="ECO:0007669"/>
    <property type="project" value="InterPro"/>
</dbReference>
<dbReference type="InterPro" id="IPR008258">
    <property type="entry name" value="Transglycosylase_SLT_dom_1"/>
</dbReference>
<evidence type="ECO:0000256" key="2">
    <source>
        <dbReference type="PROSITE-ProRule" id="PRU00339"/>
    </source>
</evidence>
<dbReference type="PROSITE" id="PS00922">
    <property type="entry name" value="TRANSGLYCOSYLASE"/>
    <property type="match status" value="1"/>
</dbReference>
<dbReference type="EMBL" id="JACXWA010000041">
    <property type="protein sequence ID" value="MBD3870201.1"/>
    <property type="molecule type" value="Genomic_DNA"/>
</dbReference>
<dbReference type="InterPro" id="IPR011990">
    <property type="entry name" value="TPR-like_helical_dom_sf"/>
</dbReference>
<evidence type="ECO:0000313" key="6">
    <source>
        <dbReference type="Proteomes" id="UP000598633"/>
    </source>
</evidence>
<dbReference type="Gene3D" id="1.10.530.10">
    <property type="match status" value="1"/>
</dbReference>
<organism evidence="5 6">
    <name type="scientific">Candidatus Sulfomarinibacter kjeldsenii</name>
    <dbReference type="NCBI Taxonomy" id="2885994"/>
    <lineage>
        <taxon>Bacteria</taxon>
        <taxon>Pseudomonadati</taxon>
        <taxon>Acidobacteriota</taxon>
        <taxon>Thermoanaerobaculia</taxon>
        <taxon>Thermoanaerobaculales</taxon>
        <taxon>Candidatus Sulfomarinibacteraceae</taxon>
        <taxon>Candidatus Sulfomarinibacter</taxon>
    </lineage>
</organism>
<feature type="transmembrane region" description="Helical" evidence="3">
    <location>
        <begin position="21"/>
        <end position="44"/>
    </location>
</feature>
<reference evidence="5 6" key="1">
    <citation type="submission" date="2020-08" db="EMBL/GenBank/DDBJ databases">
        <title>Acidobacteriota in marine sediments use diverse sulfur dissimilation pathways.</title>
        <authorList>
            <person name="Wasmund K."/>
        </authorList>
    </citation>
    <scope>NUCLEOTIDE SEQUENCE [LARGE SCALE GENOMIC DNA]</scope>
    <source>
        <strain evidence="5">MAG AM3-A</strain>
    </source>
</reference>
<evidence type="ECO:0000259" key="4">
    <source>
        <dbReference type="Pfam" id="PF01464"/>
    </source>
</evidence>